<organism evidence="2 3">
    <name type="scientific">Metarhizium album (strain ARSEF 1941)</name>
    <dbReference type="NCBI Taxonomy" id="1081103"/>
    <lineage>
        <taxon>Eukaryota</taxon>
        <taxon>Fungi</taxon>
        <taxon>Dikarya</taxon>
        <taxon>Ascomycota</taxon>
        <taxon>Pezizomycotina</taxon>
        <taxon>Sordariomycetes</taxon>
        <taxon>Hypocreomycetidae</taxon>
        <taxon>Hypocreales</taxon>
        <taxon>Clavicipitaceae</taxon>
        <taxon>Metarhizium</taxon>
    </lineage>
</organism>
<gene>
    <name evidence="2" type="ORF">MAM_01001</name>
</gene>
<name>A0A0B2X8W1_METAS</name>
<evidence type="ECO:0000256" key="1">
    <source>
        <dbReference type="SAM" id="MobiDB-lite"/>
    </source>
</evidence>
<feature type="compositionally biased region" description="Basic and acidic residues" evidence="1">
    <location>
        <begin position="28"/>
        <end position="43"/>
    </location>
</feature>
<dbReference type="HOGENOM" id="CLU_2184556_0_0_1"/>
<dbReference type="EMBL" id="AZHE01000001">
    <property type="protein sequence ID" value="KHO02000.1"/>
    <property type="molecule type" value="Genomic_DNA"/>
</dbReference>
<evidence type="ECO:0000313" key="2">
    <source>
        <dbReference type="EMBL" id="KHO02000.1"/>
    </source>
</evidence>
<comment type="caution">
    <text evidence="2">The sequence shown here is derived from an EMBL/GenBank/DDBJ whole genome shotgun (WGS) entry which is preliminary data.</text>
</comment>
<dbReference type="GeneID" id="63735456"/>
<dbReference type="OrthoDB" id="5372011at2759"/>
<feature type="compositionally biased region" description="Polar residues" evidence="1">
    <location>
        <begin position="1"/>
        <end position="14"/>
    </location>
</feature>
<dbReference type="RefSeq" id="XP_040683065.1">
    <property type="nucleotide sequence ID" value="XM_040819800.1"/>
</dbReference>
<dbReference type="AlphaFoldDB" id="A0A0B2X8W1"/>
<evidence type="ECO:0000313" key="3">
    <source>
        <dbReference type="Proteomes" id="UP000030816"/>
    </source>
</evidence>
<feature type="region of interest" description="Disordered" evidence="1">
    <location>
        <begin position="1"/>
        <end position="54"/>
    </location>
</feature>
<reference evidence="2 3" key="1">
    <citation type="journal article" date="2014" name="Proc. Natl. Acad. Sci. U.S.A.">
        <title>Trajectory and genomic determinants of fungal-pathogen speciation and host adaptation.</title>
        <authorList>
            <person name="Hu X."/>
            <person name="Xiao G."/>
            <person name="Zheng P."/>
            <person name="Shang Y."/>
            <person name="Su Y."/>
            <person name="Zhang X."/>
            <person name="Liu X."/>
            <person name="Zhan S."/>
            <person name="St Leger R.J."/>
            <person name="Wang C."/>
        </authorList>
    </citation>
    <scope>NUCLEOTIDE SEQUENCE [LARGE SCALE GENOMIC DNA]</scope>
    <source>
        <strain evidence="2 3">ARSEF 1941</strain>
    </source>
</reference>
<keyword evidence="3" id="KW-1185">Reference proteome</keyword>
<accession>A0A0B2X8W1</accession>
<sequence>MATTPSRSAYSTPTRGAPRAAEPTTSAMRDRQARGKDPYRDGSESDYDDDSADRRVRLGRRLATEPFEDKERRGFALSVLDCPESLTMYALGAGDVRLPFALCPLPLAP</sequence>
<proteinExistence type="predicted"/>
<dbReference type="Proteomes" id="UP000030816">
    <property type="component" value="Unassembled WGS sequence"/>
</dbReference>
<protein>
    <submittedName>
        <fullName evidence="2">Uncharacterized protein</fullName>
    </submittedName>
</protein>